<reference evidence="4 5" key="1">
    <citation type="submission" date="2022-09" db="EMBL/GenBank/DDBJ databases">
        <title>Genome sequencing of Flavivirga sp. MEBiC05379.</title>
        <authorList>
            <person name="Oh H.-M."/>
            <person name="Kwon K.K."/>
            <person name="Park M.J."/>
            <person name="Yang S.-H."/>
        </authorList>
    </citation>
    <scope>NUCLEOTIDE SEQUENCE [LARGE SCALE GENOMIC DNA]</scope>
    <source>
        <strain evidence="4 5">MEBiC05379</strain>
    </source>
</reference>
<name>A0ABU7XSE8_9FLAO</name>
<feature type="modified residue" description="4-aspartylphosphate" evidence="1">
    <location>
        <position position="58"/>
    </location>
</feature>
<evidence type="ECO:0000313" key="5">
    <source>
        <dbReference type="Proteomes" id="UP001337305"/>
    </source>
</evidence>
<proteinExistence type="predicted"/>
<dbReference type="Pfam" id="PF00072">
    <property type="entry name" value="Response_reg"/>
    <property type="match status" value="1"/>
</dbReference>
<comment type="caution">
    <text evidence="4">The sequence shown here is derived from an EMBL/GenBank/DDBJ whole genome shotgun (WGS) entry which is preliminary data.</text>
</comment>
<evidence type="ECO:0000259" key="2">
    <source>
        <dbReference type="PROSITE" id="PS50110"/>
    </source>
</evidence>
<evidence type="ECO:0000313" key="4">
    <source>
        <dbReference type="EMBL" id="MEF3833311.1"/>
    </source>
</evidence>
<dbReference type="InterPro" id="IPR046947">
    <property type="entry name" value="LytR-like"/>
</dbReference>
<dbReference type="PANTHER" id="PTHR37299">
    <property type="entry name" value="TRANSCRIPTIONAL REGULATOR-RELATED"/>
    <property type="match status" value="1"/>
</dbReference>
<feature type="domain" description="HTH LytTR-type" evidence="3">
    <location>
        <begin position="155"/>
        <end position="253"/>
    </location>
</feature>
<dbReference type="PROSITE" id="PS50930">
    <property type="entry name" value="HTH_LYTTR"/>
    <property type="match status" value="1"/>
</dbReference>
<evidence type="ECO:0000256" key="1">
    <source>
        <dbReference type="PROSITE-ProRule" id="PRU00169"/>
    </source>
</evidence>
<dbReference type="InterPro" id="IPR001789">
    <property type="entry name" value="Sig_transdc_resp-reg_receiver"/>
</dbReference>
<keyword evidence="5" id="KW-1185">Reference proteome</keyword>
<protein>
    <submittedName>
        <fullName evidence="4">LytTR family transcriptional regulator DNA-binding domain-containing protein</fullName>
    </submittedName>
</protein>
<dbReference type="Gene3D" id="3.40.50.2300">
    <property type="match status" value="1"/>
</dbReference>
<dbReference type="SMART" id="SM00448">
    <property type="entry name" value="REC"/>
    <property type="match status" value="1"/>
</dbReference>
<dbReference type="InterPro" id="IPR011006">
    <property type="entry name" value="CheY-like_superfamily"/>
</dbReference>
<dbReference type="CDD" id="cd17534">
    <property type="entry name" value="REC_DC-like"/>
    <property type="match status" value="1"/>
</dbReference>
<dbReference type="EMBL" id="JAODOP010000004">
    <property type="protein sequence ID" value="MEF3833311.1"/>
    <property type="molecule type" value="Genomic_DNA"/>
</dbReference>
<dbReference type="SMART" id="SM00850">
    <property type="entry name" value="LytTR"/>
    <property type="match status" value="1"/>
</dbReference>
<gene>
    <name evidence="4" type="ORF">N1F79_09230</name>
</gene>
<accession>A0ABU7XSE8</accession>
<dbReference type="GO" id="GO:0003677">
    <property type="term" value="F:DNA binding"/>
    <property type="evidence" value="ECO:0007669"/>
    <property type="project" value="UniProtKB-KW"/>
</dbReference>
<dbReference type="PANTHER" id="PTHR37299:SF1">
    <property type="entry name" value="STAGE 0 SPORULATION PROTEIN A HOMOLOG"/>
    <property type="match status" value="1"/>
</dbReference>
<keyword evidence="1" id="KW-0597">Phosphoprotein</keyword>
<dbReference type="Gene3D" id="2.40.50.1020">
    <property type="entry name" value="LytTr DNA-binding domain"/>
    <property type="match status" value="1"/>
</dbReference>
<organism evidence="4 5">
    <name type="scientific">Flavivirga spongiicola</name>
    <dbReference type="NCBI Taxonomy" id="421621"/>
    <lineage>
        <taxon>Bacteria</taxon>
        <taxon>Pseudomonadati</taxon>
        <taxon>Bacteroidota</taxon>
        <taxon>Flavobacteriia</taxon>
        <taxon>Flavobacteriales</taxon>
        <taxon>Flavobacteriaceae</taxon>
        <taxon>Flavivirga</taxon>
    </lineage>
</organism>
<evidence type="ECO:0000259" key="3">
    <source>
        <dbReference type="PROSITE" id="PS50930"/>
    </source>
</evidence>
<keyword evidence="4" id="KW-0238">DNA-binding</keyword>
<dbReference type="PROSITE" id="PS50110">
    <property type="entry name" value="RESPONSE_REGULATORY"/>
    <property type="match status" value="1"/>
</dbReference>
<dbReference type="RefSeq" id="WP_303305661.1">
    <property type="nucleotide sequence ID" value="NZ_JAODOP010000004.1"/>
</dbReference>
<dbReference type="Pfam" id="PF04397">
    <property type="entry name" value="LytTR"/>
    <property type="match status" value="1"/>
</dbReference>
<sequence length="254" mass="29178">MSNQKIKILIVEDELLIAQDIANRLTSINYQIVGIAISAERALQLITENNDIDIILIDIILKGELDGIELAGIINNKHHIPFIFLTSHADTHLVGRAKKVKPYAYMLKPFNDRQISIAIELALVNYSNKTPERDLINDRTFNTVDNQVLHIKDSLFLKKDHHFERVPLKEILFLQADSNYCTVCTKSERFIYSTVLKKIEAQLPIDQFLRVHRSYVININSVNGFEGNMLFIGKKKIPVSKTYKDAVFKLFRTI</sequence>
<dbReference type="Proteomes" id="UP001337305">
    <property type="component" value="Unassembled WGS sequence"/>
</dbReference>
<dbReference type="InterPro" id="IPR007492">
    <property type="entry name" value="LytTR_DNA-bd_dom"/>
</dbReference>
<feature type="domain" description="Response regulatory" evidence="2">
    <location>
        <begin position="7"/>
        <end position="123"/>
    </location>
</feature>
<dbReference type="SUPFAM" id="SSF52172">
    <property type="entry name" value="CheY-like"/>
    <property type="match status" value="1"/>
</dbReference>